<organism evidence="7 8">
    <name type="scientific">Stentor coeruleus</name>
    <dbReference type="NCBI Taxonomy" id="5963"/>
    <lineage>
        <taxon>Eukaryota</taxon>
        <taxon>Sar</taxon>
        <taxon>Alveolata</taxon>
        <taxon>Ciliophora</taxon>
        <taxon>Postciliodesmatophora</taxon>
        <taxon>Heterotrichea</taxon>
        <taxon>Heterotrichida</taxon>
        <taxon>Stentoridae</taxon>
        <taxon>Stentor</taxon>
    </lineage>
</organism>
<name>A0A1R2CKZ5_9CILI</name>
<dbReference type="InterPro" id="IPR001650">
    <property type="entry name" value="Helicase_C-like"/>
</dbReference>
<feature type="domain" description="Helicase C-terminal" evidence="6">
    <location>
        <begin position="233"/>
        <end position="389"/>
    </location>
</feature>
<proteinExistence type="predicted"/>
<dbReference type="SUPFAM" id="SSF52540">
    <property type="entry name" value="P-loop containing nucleoside triphosphate hydrolases"/>
    <property type="match status" value="1"/>
</dbReference>
<evidence type="ECO:0000313" key="8">
    <source>
        <dbReference type="Proteomes" id="UP000187209"/>
    </source>
</evidence>
<dbReference type="PROSITE" id="PS51194">
    <property type="entry name" value="HELICASE_CTER"/>
    <property type="match status" value="1"/>
</dbReference>
<evidence type="ECO:0000313" key="7">
    <source>
        <dbReference type="EMBL" id="OMJ89677.1"/>
    </source>
</evidence>
<dbReference type="EMBL" id="MPUH01000120">
    <property type="protein sequence ID" value="OMJ89677.1"/>
    <property type="molecule type" value="Genomic_DNA"/>
</dbReference>
<evidence type="ECO:0008006" key="9">
    <source>
        <dbReference type="Google" id="ProtNLM"/>
    </source>
</evidence>
<dbReference type="InterPro" id="IPR014001">
    <property type="entry name" value="Helicase_ATP-bd"/>
</dbReference>
<dbReference type="GO" id="GO:0005524">
    <property type="term" value="F:ATP binding"/>
    <property type="evidence" value="ECO:0007669"/>
    <property type="project" value="UniProtKB-KW"/>
</dbReference>
<accession>A0A1R2CKZ5</accession>
<dbReference type="InterPro" id="IPR027417">
    <property type="entry name" value="P-loop_NTPase"/>
</dbReference>
<evidence type="ECO:0000259" key="6">
    <source>
        <dbReference type="PROSITE" id="PS51194"/>
    </source>
</evidence>
<dbReference type="Proteomes" id="UP000187209">
    <property type="component" value="Unassembled WGS sequence"/>
</dbReference>
<dbReference type="SMART" id="SM00490">
    <property type="entry name" value="HELICc"/>
    <property type="match status" value="1"/>
</dbReference>
<dbReference type="OrthoDB" id="10417190at2759"/>
<dbReference type="GO" id="GO:0005829">
    <property type="term" value="C:cytosol"/>
    <property type="evidence" value="ECO:0007669"/>
    <property type="project" value="TreeGrafter"/>
</dbReference>
<dbReference type="CDD" id="cd18787">
    <property type="entry name" value="SF2_C_DEAD"/>
    <property type="match status" value="1"/>
</dbReference>
<dbReference type="Pfam" id="PF00271">
    <property type="entry name" value="Helicase_C"/>
    <property type="match status" value="1"/>
</dbReference>
<protein>
    <recommendedName>
        <fullName evidence="9">RNA helicase</fullName>
    </recommendedName>
</protein>
<evidence type="ECO:0000256" key="3">
    <source>
        <dbReference type="ARBA" id="ARBA00022806"/>
    </source>
</evidence>
<dbReference type="InterPro" id="IPR050079">
    <property type="entry name" value="DEAD_box_RNA_helicase"/>
</dbReference>
<evidence type="ECO:0000259" key="5">
    <source>
        <dbReference type="PROSITE" id="PS51192"/>
    </source>
</evidence>
<keyword evidence="1" id="KW-0547">Nucleotide-binding</keyword>
<dbReference type="GO" id="GO:0003724">
    <property type="term" value="F:RNA helicase activity"/>
    <property type="evidence" value="ECO:0007669"/>
    <property type="project" value="TreeGrafter"/>
</dbReference>
<dbReference type="GO" id="GO:0016787">
    <property type="term" value="F:hydrolase activity"/>
    <property type="evidence" value="ECO:0007669"/>
    <property type="project" value="UniProtKB-KW"/>
</dbReference>
<dbReference type="PROSITE" id="PS51192">
    <property type="entry name" value="HELICASE_ATP_BIND_1"/>
    <property type="match status" value="1"/>
</dbReference>
<evidence type="ECO:0000256" key="1">
    <source>
        <dbReference type="ARBA" id="ARBA00022741"/>
    </source>
</evidence>
<dbReference type="SMART" id="SM00487">
    <property type="entry name" value="DEXDc"/>
    <property type="match status" value="1"/>
</dbReference>
<keyword evidence="3" id="KW-0347">Helicase</keyword>
<evidence type="ECO:0000256" key="2">
    <source>
        <dbReference type="ARBA" id="ARBA00022801"/>
    </source>
</evidence>
<feature type="domain" description="Helicase ATP-binding" evidence="5">
    <location>
        <begin position="41"/>
        <end position="207"/>
    </location>
</feature>
<dbReference type="InterPro" id="IPR011545">
    <property type="entry name" value="DEAD/DEAH_box_helicase_dom"/>
</dbReference>
<keyword evidence="8" id="KW-1185">Reference proteome</keyword>
<dbReference type="InterPro" id="IPR044742">
    <property type="entry name" value="DEAD/DEAH_RhlB"/>
</dbReference>
<dbReference type="CDD" id="cd00268">
    <property type="entry name" value="DEADc"/>
    <property type="match status" value="1"/>
</dbReference>
<dbReference type="Gene3D" id="3.40.50.300">
    <property type="entry name" value="P-loop containing nucleotide triphosphate hydrolases"/>
    <property type="match status" value="2"/>
</dbReference>
<dbReference type="GO" id="GO:0003676">
    <property type="term" value="F:nucleic acid binding"/>
    <property type="evidence" value="ECO:0007669"/>
    <property type="project" value="InterPro"/>
</dbReference>
<dbReference type="PANTHER" id="PTHR47959">
    <property type="entry name" value="ATP-DEPENDENT RNA HELICASE RHLE-RELATED"/>
    <property type="match status" value="1"/>
</dbReference>
<comment type="caution">
    <text evidence="7">The sequence shown here is derived from an EMBL/GenBank/DDBJ whole genome shotgun (WGS) entry which is preliminary data.</text>
</comment>
<keyword evidence="2" id="KW-0378">Hydrolase</keyword>
<keyword evidence="4" id="KW-0067">ATP-binding</keyword>
<reference evidence="7 8" key="1">
    <citation type="submission" date="2016-11" db="EMBL/GenBank/DDBJ databases">
        <title>The macronuclear genome of Stentor coeruleus: a giant cell with tiny introns.</title>
        <authorList>
            <person name="Slabodnick M."/>
            <person name="Ruby J.G."/>
            <person name="Reiff S.B."/>
            <person name="Swart E.C."/>
            <person name="Gosai S."/>
            <person name="Prabakaran S."/>
            <person name="Witkowska E."/>
            <person name="Larue G.E."/>
            <person name="Fisher S."/>
            <person name="Freeman R.M."/>
            <person name="Gunawardena J."/>
            <person name="Chu W."/>
            <person name="Stover N.A."/>
            <person name="Gregory B.D."/>
            <person name="Nowacki M."/>
            <person name="Derisi J."/>
            <person name="Roy S.W."/>
            <person name="Marshall W.F."/>
            <person name="Sood P."/>
        </authorList>
    </citation>
    <scope>NUCLEOTIDE SEQUENCE [LARGE SCALE GENOMIC DNA]</scope>
    <source>
        <strain evidence="7">WM001</strain>
    </source>
</reference>
<evidence type="ECO:0000256" key="4">
    <source>
        <dbReference type="ARBA" id="ARBA00022840"/>
    </source>
</evidence>
<sequence length="481" mass="54642">MNPDIYSYSTFPALGIQKGFLLQALEYFGFSQATPVQEQCIPKALSGENLIVQAKNGTGKTLAFSLVALETVDPNDKGVQVLVLTATHEIANQICDFFNEMTYTSDVPIYTLLCCGGYSVKNTIQAIKEGVSVVIGTVGRVQHLSKTHLDLTNLKLLIFDEADKIATECRWLFELLPKACQILSFSATFNEPSEKFLKDKISNPIHIKCSGDDTKLKELQEYYTTCTNNFQNKLTKLIEILNTIPFHQCIVFHNYKSSGKDLATRLRDYGFPSLNISSDLSQDQRIEVIRSLRFLGIKVLLSTDITSRGLDVLNVNLVVNFEFPQSKEVYIHRVGRAGRFGTKGVSVTLCMCSEDIENVNKFSKVENLTEFNREEYMIREITEEEKKLCEEMRLGEVEDGEWVDMNNIENAEDEIKVLGENCEDGWIDVPLEESPEKVFVVPVFMKDLEAAQCQLCRIGRYDRHCHCVTCKYNYEFIVKYL</sequence>
<dbReference type="PANTHER" id="PTHR47959:SF1">
    <property type="entry name" value="ATP-DEPENDENT RNA HELICASE DBPA"/>
    <property type="match status" value="1"/>
</dbReference>
<dbReference type="AlphaFoldDB" id="A0A1R2CKZ5"/>
<gene>
    <name evidence="7" type="ORF">SteCoe_8129</name>
</gene>
<dbReference type="Pfam" id="PF00270">
    <property type="entry name" value="DEAD"/>
    <property type="match status" value="1"/>
</dbReference>